<dbReference type="InterPro" id="IPR003593">
    <property type="entry name" value="AAA+_ATPase"/>
</dbReference>
<evidence type="ECO:0000256" key="5">
    <source>
        <dbReference type="ARBA" id="ARBA00022741"/>
    </source>
</evidence>
<gene>
    <name evidence="10" type="ORF">BTN85_0238</name>
</gene>
<evidence type="ECO:0000313" key="10">
    <source>
        <dbReference type="EMBL" id="OKY77769.1"/>
    </source>
</evidence>
<keyword evidence="5" id="KW-0547">Nucleotide-binding</keyword>
<dbReference type="GO" id="GO:0016887">
    <property type="term" value="F:ATP hydrolysis activity"/>
    <property type="evidence" value="ECO:0007669"/>
    <property type="project" value="InterPro"/>
</dbReference>
<dbReference type="InterPro" id="IPR050388">
    <property type="entry name" value="ABC_Ni/Peptide_Import"/>
</dbReference>
<dbReference type="InParanoid" id="A0A1Q6DTR8"/>
<keyword evidence="7" id="KW-1278">Translocase</keyword>
<dbReference type="PROSITE" id="PS50893">
    <property type="entry name" value="ABC_TRANSPORTER_2"/>
    <property type="match status" value="1"/>
</dbReference>
<dbReference type="Gene3D" id="3.40.50.300">
    <property type="entry name" value="P-loop containing nucleotide triphosphate hydrolases"/>
    <property type="match status" value="1"/>
</dbReference>
<dbReference type="PANTHER" id="PTHR43297">
    <property type="entry name" value="OLIGOPEPTIDE TRANSPORT ATP-BINDING PROTEIN APPD"/>
    <property type="match status" value="1"/>
</dbReference>
<protein>
    <submittedName>
        <fullName evidence="10">ABC-type dipeptide/oligopeptide/nickel transport system, ATPase component</fullName>
    </submittedName>
</protein>
<dbReference type="CDD" id="cd03257">
    <property type="entry name" value="ABC_NikE_OppD_transporters"/>
    <property type="match status" value="1"/>
</dbReference>
<dbReference type="Pfam" id="PF00005">
    <property type="entry name" value="ABC_tran"/>
    <property type="match status" value="1"/>
</dbReference>
<evidence type="ECO:0000256" key="2">
    <source>
        <dbReference type="ARBA" id="ARBA00022448"/>
    </source>
</evidence>
<dbReference type="GO" id="GO:0005524">
    <property type="term" value="F:ATP binding"/>
    <property type="evidence" value="ECO:0007669"/>
    <property type="project" value="UniProtKB-KW"/>
</dbReference>
<evidence type="ECO:0000313" key="11">
    <source>
        <dbReference type="Proteomes" id="UP000185744"/>
    </source>
</evidence>
<keyword evidence="8" id="KW-0472">Membrane</keyword>
<dbReference type="Pfam" id="PF08352">
    <property type="entry name" value="oligo_HPY"/>
    <property type="match status" value="1"/>
</dbReference>
<name>A0A1Q6DTR8_METT1</name>
<proteinExistence type="predicted"/>
<keyword evidence="3" id="KW-1003">Cell membrane</keyword>
<evidence type="ECO:0000256" key="1">
    <source>
        <dbReference type="ARBA" id="ARBA00004202"/>
    </source>
</evidence>
<accession>A0A1Q6DTR8</accession>
<comment type="caution">
    <text evidence="10">The sequence shown here is derived from an EMBL/GenBank/DDBJ whole genome shotgun (WGS) entry which is preliminary data.</text>
</comment>
<keyword evidence="6" id="KW-0067">ATP-binding</keyword>
<organism evidence="10 11">
    <name type="scientific">Methanohalarchaeum thermophilum</name>
    <dbReference type="NCBI Taxonomy" id="1903181"/>
    <lineage>
        <taxon>Archaea</taxon>
        <taxon>Methanobacteriati</taxon>
        <taxon>Methanobacteriota</taxon>
        <taxon>Methanonatronarchaeia</taxon>
        <taxon>Methanonatronarchaeales</taxon>
        <taxon>Methanonatronarchaeaceae</taxon>
        <taxon>Candidatus Methanohalarchaeum</taxon>
    </lineage>
</organism>
<dbReference type="AlphaFoldDB" id="A0A1Q6DTR8"/>
<dbReference type="InterPro" id="IPR027417">
    <property type="entry name" value="P-loop_NTPase"/>
</dbReference>
<evidence type="ECO:0000256" key="7">
    <source>
        <dbReference type="ARBA" id="ARBA00022967"/>
    </source>
</evidence>
<dbReference type="GO" id="GO:0005886">
    <property type="term" value="C:plasma membrane"/>
    <property type="evidence" value="ECO:0007669"/>
    <property type="project" value="UniProtKB-SubCell"/>
</dbReference>
<reference evidence="10" key="1">
    <citation type="submission" date="2016-12" db="EMBL/GenBank/DDBJ databases">
        <title>Discovery of methanogenic haloarchaea.</title>
        <authorList>
            <person name="Sorokin D.Y."/>
            <person name="Makarova K.S."/>
            <person name="Abbas B."/>
            <person name="Ferrer M."/>
            <person name="Golyshin P.N."/>
        </authorList>
    </citation>
    <scope>NUCLEOTIDE SEQUENCE [LARGE SCALE GENOMIC DNA]</scope>
    <source>
        <strain evidence="10">HMET1</strain>
    </source>
</reference>
<dbReference type="SMART" id="SM00382">
    <property type="entry name" value="AAA"/>
    <property type="match status" value="1"/>
</dbReference>
<dbReference type="EMBL" id="MSDW01000001">
    <property type="protein sequence ID" value="OKY77769.1"/>
    <property type="molecule type" value="Genomic_DNA"/>
</dbReference>
<dbReference type="GO" id="GO:0015833">
    <property type="term" value="P:peptide transport"/>
    <property type="evidence" value="ECO:0007669"/>
    <property type="project" value="InterPro"/>
</dbReference>
<keyword evidence="4" id="KW-0997">Cell inner membrane</keyword>
<dbReference type="InterPro" id="IPR013563">
    <property type="entry name" value="Oligopep_ABC_C"/>
</dbReference>
<dbReference type="PANTHER" id="PTHR43297:SF14">
    <property type="entry name" value="ATPASE AAA-TYPE CORE DOMAIN-CONTAINING PROTEIN"/>
    <property type="match status" value="1"/>
</dbReference>
<dbReference type="NCBIfam" id="TIGR01727">
    <property type="entry name" value="oligo_HPY"/>
    <property type="match status" value="1"/>
</dbReference>
<dbReference type="InterPro" id="IPR017871">
    <property type="entry name" value="ABC_transporter-like_CS"/>
</dbReference>
<comment type="subcellular location">
    <subcellularLocation>
        <location evidence="1">Cell membrane</location>
        <topology evidence="1">Peripheral membrane protein</topology>
    </subcellularLocation>
</comment>
<keyword evidence="2" id="KW-0813">Transport</keyword>
<feature type="domain" description="ABC transporter" evidence="9">
    <location>
        <begin position="11"/>
        <end position="326"/>
    </location>
</feature>
<keyword evidence="11" id="KW-1185">Reference proteome</keyword>
<evidence type="ECO:0000256" key="8">
    <source>
        <dbReference type="ARBA" id="ARBA00023136"/>
    </source>
</evidence>
<sequence>MSVNAPNDNVLELKGLKVRFDTYEGLVKALEGVNFNIKSKETFGIVGETGCGKSVTAKSIMRLISSPGKITDGEILFKRENNGVIDILELSDKEVREIRGDEISMIFQEPGEALNPVYTTGYQLKEAILSHQSNEFLKEIKNEIEREIEEEDSYIKKKLLNTQIKLIKRNIKKEDSRLTKYLSKIPLINGYKDKLSEKAKEKAINLLEDVELSEPEEIYKNYPHELSGGQKQRVIIAMALSSEPTLLTADEPTSSLDVSIQSKILSLLDELKEEHNLSILYITHNLGVVAQICDRVGVMYSGRIVEIANVNDIFENPLHPYTISLIEAIPSSEKEELNPIGGVVPNLVNPPSGCRFHPRCPRANERCKKKRPSLKELEKDHWVECYHSGDKDGELN</sequence>
<evidence type="ECO:0000256" key="6">
    <source>
        <dbReference type="ARBA" id="ARBA00022840"/>
    </source>
</evidence>
<evidence type="ECO:0000256" key="4">
    <source>
        <dbReference type="ARBA" id="ARBA00022519"/>
    </source>
</evidence>
<dbReference type="SUPFAM" id="SSF52540">
    <property type="entry name" value="P-loop containing nucleoside triphosphate hydrolases"/>
    <property type="match status" value="1"/>
</dbReference>
<evidence type="ECO:0000259" key="9">
    <source>
        <dbReference type="PROSITE" id="PS50893"/>
    </source>
</evidence>
<dbReference type="STRING" id="1903181.BTN85_0238"/>
<dbReference type="PROSITE" id="PS00211">
    <property type="entry name" value="ABC_TRANSPORTER_1"/>
    <property type="match status" value="1"/>
</dbReference>
<dbReference type="Proteomes" id="UP000185744">
    <property type="component" value="Unassembled WGS sequence"/>
</dbReference>
<evidence type="ECO:0000256" key="3">
    <source>
        <dbReference type="ARBA" id="ARBA00022475"/>
    </source>
</evidence>
<dbReference type="InterPro" id="IPR003439">
    <property type="entry name" value="ABC_transporter-like_ATP-bd"/>
</dbReference>